<evidence type="ECO:0000256" key="1">
    <source>
        <dbReference type="ARBA" id="ARBA00001973"/>
    </source>
</evidence>
<evidence type="ECO:0000256" key="4">
    <source>
        <dbReference type="ARBA" id="ARBA00022723"/>
    </source>
</evidence>
<evidence type="ECO:0000256" key="6">
    <source>
        <dbReference type="ARBA" id="ARBA00023002"/>
    </source>
</evidence>
<keyword evidence="10" id="KW-0119">Carbohydrate metabolism</keyword>
<sequence>MVLRLAFATIAALVSLASAHGGVGVYTMEGKEYDGWQPYNSADGQVSIERQYPGYNPLLLADLTTVNLRCNNPGLTGTGVSATVKAGDTILAHWTQWTHRPASVLVYLAKCPAAGCNSWDGSGTVWFKIDQAGLISGTQNAGIWAGDQITDTLNWTTTVPASLTPGEYLIRHELIAVHQANNPQLYPECAQLIVTGAGTASPDSSYLVAFPGAYSASDPGLDFNIDSPSAMTATTYTIPGPSVWPGSGAGNGGAGTGGTGGAASSAAHTTLATAVKSSSAAAVASSAAACAAVVKFGQCGGSTYSGCTICASGSTCTKSSDFYSQCL</sequence>
<feature type="signal peptide" evidence="11">
    <location>
        <begin position="1"/>
        <end position="19"/>
    </location>
</feature>
<accession>A0A6A6QAR2</accession>
<dbReference type="SUPFAM" id="SSF57180">
    <property type="entry name" value="Cellulose-binding domain"/>
    <property type="match status" value="1"/>
</dbReference>
<feature type="chain" id="PRO_5025657114" description="AA9 family lytic polysaccharide monooxygenase" evidence="11">
    <location>
        <begin position="20"/>
        <end position="327"/>
    </location>
</feature>
<dbReference type="PANTHER" id="PTHR33353:SF19">
    <property type="entry name" value="GLYCOSYLHYDROLASE FAMILY 61-8 PROTEIN"/>
    <property type="match status" value="1"/>
</dbReference>
<dbReference type="GO" id="GO:0008810">
    <property type="term" value="F:cellulase activity"/>
    <property type="evidence" value="ECO:0007669"/>
    <property type="project" value="UniProtKB-UniRule"/>
</dbReference>
<reference evidence="13" key="1">
    <citation type="journal article" date="2020" name="Stud. Mycol.">
        <title>101 Dothideomycetes genomes: a test case for predicting lifestyles and emergence of pathogens.</title>
        <authorList>
            <person name="Haridas S."/>
            <person name="Albert R."/>
            <person name="Binder M."/>
            <person name="Bloem J."/>
            <person name="Labutti K."/>
            <person name="Salamov A."/>
            <person name="Andreopoulos B."/>
            <person name="Baker S."/>
            <person name="Barry K."/>
            <person name="Bills G."/>
            <person name="Bluhm B."/>
            <person name="Cannon C."/>
            <person name="Castanera R."/>
            <person name="Culley D."/>
            <person name="Daum C."/>
            <person name="Ezra D."/>
            <person name="Gonzalez J."/>
            <person name="Henrissat B."/>
            <person name="Kuo A."/>
            <person name="Liang C."/>
            <person name="Lipzen A."/>
            <person name="Lutzoni F."/>
            <person name="Magnuson J."/>
            <person name="Mondo S."/>
            <person name="Nolan M."/>
            <person name="Ohm R."/>
            <person name="Pangilinan J."/>
            <person name="Park H.-J."/>
            <person name="Ramirez L."/>
            <person name="Alfaro M."/>
            <person name="Sun H."/>
            <person name="Tritt A."/>
            <person name="Yoshinaga Y."/>
            <person name="Zwiers L.-H."/>
            <person name="Turgeon B."/>
            <person name="Goodwin S."/>
            <person name="Spatafora J."/>
            <person name="Crous P."/>
            <person name="Grigoriev I."/>
        </authorList>
    </citation>
    <scope>NUCLEOTIDE SEQUENCE</scope>
    <source>
        <strain evidence="13">CBS 269.34</strain>
    </source>
</reference>
<dbReference type="Gene3D" id="2.70.50.70">
    <property type="match status" value="1"/>
</dbReference>
<dbReference type="AlphaFoldDB" id="A0A6A6QAR2"/>
<keyword evidence="10" id="KW-0136">Cellulose degradation</keyword>
<evidence type="ECO:0000256" key="2">
    <source>
        <dbReference type="ARBA" id="ARBA00004613"/>
    </source>
</evidence>
<keyword evidence="9 10" id="KW-1015">Disulfide bond</keyword>
<dbReference type="GO" id="GO:0030245">
    <property type="term" value="P:cellulose catabolic process"/>
    <property type="evidence" value="ECO:0007669"/>
    <property type="project" value="UniProtKB-UniRule"/>
</dbReference>
<dbReference type="Proteomes" id="UP000799750">
    <property type="component" value="Unassembled WGS sequence"/>
</dbReference>
<evidence type="ECO:0000256" key="3">
    <source>
        <dbReference type="ARBA" id="ARBA00022525"/>
    </source>
</evidence>
<evidence type="ECO:0000313" key="13">
    <source>
        <dbReference type="EMBL" id="KAF2489221.1"/>
    </source>
</evidence>
<dbReference type="SMART" id="SM00236">
    <property type="entry name" value="fCBD"/>
    <property type="match status" value="1"/>
</dbReference>
<evidence type="ECO:0000256" key="10">
    <source>
        <dbReference type="RuleBase" id="RU368122"/>
    </source>
</evidence>
<proteinExistence type="predicted"/>
<keyword evidence="8" id="KW-0503">Monooxygenase</keyword>
<keyword evidence="14" id="KW-1185">Reference proteome</keyword>
<dbReference type="Pfam" id="PF00734">
    <property type="entry name" value="CBM_1"/>
    <property type="match status" value="1"/>
</dbReference>
<dbReference type="GO" id="GO:0005576">
    <property type="term" value="C:extracellular region"/>
    <property type="evidence" value="ECO:0007669"/>
    <property type="project" value="UniProtKB-SubCell"/>
</dbReference>
<keyword evidence="6" id="KW-0560">Oxidoreductase</keyword>
<protein>
    <recommendedName>
        <fullName evidence="10">AA9 family lytic polysaccharide monooxygenase</fullName>
        <ecNumber evidence="10">1.14.99.56</ecNumber>
    </recommendedName>
    <alternativeName>
        <fullName evidence="10">Endo-beta-1,4-glucanase</fullName>
    </alternativeName>
    <alternativeName>
        <fullName evidence="10">Glycosyl hydrolase 61 family protein</fullName>
    </alternativeName>
</protein>
<keyword evidence="7" id="KW-0186">Copper</keyword>
<evidence type="ECO:0000256" key="8">
    <source>
        <dbReference type="ARBA" id="ARBA00023033"/>
    </source>
</evidence>
<dbReference type="GO" id="GO:0030248">
    <property type="term" value="F:cellulose binding"/>
    <property type="evidence" value="ECO:0007669"/>
    <property type="project" value="UniProtKB-UniRule"/>
</dbReference>
<dbReference type="EMBL" id="MU004199">
    <property type="protein sequence ID" value="KAF2489221.1"/>
    <property type="molecule type" value="Genomic_DNA"/>
</dbReference>
<dbReference type="GO" id="GO:0046872">
    <property type="term" value="F:metal ion binding"/>
    <property type="evidence" value="ECO:0007669"/>
    <property type="project" value="UniProtKB-KW"/>
</dbReference>
<evidence type="ECO:0000256" key="5">
    <source>
        <dbReference type="ARBA" id="ARBA00022729"/>
    </source>
</evidence>
<dbReference type="PROSITE" id="PS51164">
    <property type="entry name" value="CBM1_2"/>
    <property type="match status" value="1"/>
</dbReference>
<evidence type="ECO:0000259" key="12">
    <source>
        <dbReference type="PROSITE" id="PS51164"/>
    </source>
</evidence>
<dbReference type="EC" id="1.14.99.56" evidence="10"/>
<feature type="domain" description="CBM1" evidence="12">
    <location>
        <begin position="291"/>
        <end position="327"/>
    </location>
</feature>
<comment type="cofactor">
    <cofactor evidence="1">
        <name>Cu(2+)</name>
        <dbReference type="ChEBI" id="CHEBI:29036"/>
    </cofactor>
</comment>
<dbReference type="Pfam" id="PF03443">
    <property type="entry name" value="AA9"/>
    <property type="match status" value="1"/>
</dbReference>
<evidence type="ECO:0000256" key="7">
    <source>
        <dbReference type="ARBA" id="ARBA00023008"/>
    </source>
</evidence>
<comment type="domain">
    <text evidence="10">Has a modular structure: an endo-beta-1,4-glucanase catalytic module at the N-terminus, a linker rich in serines and threonines, and a C-terminal carbohydrate-binding module (CBM).</text>
</comment>
<dbReference type="InterPro" id="IPR035971">
    <property type="entry name" value="CBD_sf"/>
</dbReference>
<dbReference type="InterPro" id="IPR000254">
    <property type="entry name" value="CBD"/>
</dbReference>
<dbReference type="PROSITE" id="PS00562">
    <property type="entry name" value="CBM1_1"/>
    <property type="match status" value="1"/>
</dbReference>
<gene>
    <name evidence="13" type="ORF">BU16DRAFT_553388</name>
</gene>
<evidence type="ECO:0000256" key="9">
    <source>
        <dbReference type="ARBA" id="ARBA00023157"/>
    </source>
</evidence>
<dbReference type="InterPro" id="IPR049892">
    <property type="entry name" value="AA9"/>
</dbReference>
<evidence type="ECO:0000313" key="14">
    <source>
        <dbReference type="Proteomes" id="UP000799750"/>
    </source>
</evidence>
<dbReference type="GO" id="GO:0004497">
    <property type="term" value="F:monooxygenase activity"/>
    <property type="evidence" value="ECO:0007669"/>
    <property type="project" value="UniProtKB-KW"/>
</dbReference>
<organism evidence="13 14">
    <name type="scientific">Lophium mytilinum</name>
    <dbReference type="NCBI Taxonomy" id="390894"/>
    <lineage>
        <taxon>Eukaryota</taxon>
        <taxon>Fungi</taxon>
        <taxon>Dikarya</taxon>
        <taxon>Ascomycota</taxon>
        <taxon>Pezizomycotina</taxon>
        <taxon>Dothideomycetes</taxon>
        <taxon>Pleosporomycetidae</taxon>
        <taxon>Mytilinidiales</taxon>
        <taxon>Mytilinidiaceae</taxon>
        <taxon>Lophium</taxon>
    </lineage>
</organism>
<keyword evidence="4" id="KW-0479">Metal-binding</keyword>
<comment type="function">
    <text evidence="10">Lytic polysaccharide monooxygenase (LMPO) that depolymerizes crystalline and amorphous polysaccharides via the oxidation of scissile alpha- or beta-(1-4)-glycosidic bonds, yielding C1 and/or C4 oxidation products. Catalysis by LPMOs requires the reduction of the active-site copper from Cu(II) to Cu(I) by a reducing agent and H(2)O(2) or O(2) as a cosubstrate.</text>
</comment>
<dbReference type="InterPro" id="IPR005103">
    <property type="entry name" value="AA9_LPMO"/>
</dbReference>
<comment type="catalytic activity">
    <reaction evidence="10">
        <text>[(1-&gt;4)-beta-D-glucosyl]n+m + reduced acceptor + O2 = 4-dehydro-beta-D-glucosyl-[(1-&gt;4)-beta-D-glucosyl]n-1 + [(1-&gt;4)-beta-D-glucosyl]m + acceptor + H2O.</text>
        <dbReference type="EC" id="1.14.99.56"/>
    </reaction>
</comment>
<dbReference type="PANTHER" id="PTHR33353">
    <property type="entry name" value="PUTATIVE (AFU_ORTHOLOGUE AFUA_1G12560)-RELATED"/>
    <property type="match status" value="1"/>
</dbReference>
<comment type="subcellular location">
    <subcellularLocation>
        <location evidence="2 10">Secreted</location>
    </subcellularLocation>
</comment>
<dbReference type="CDD" id="cd21175">
    <property type="entry name" value="LPMO_AA9"/>
    <property type="match status" value="1"/>
</dbReference>
<dbReference type="OrthoDB" id="4849160at2759"/>
<name>A0A6A6QAR2_9PEZI</name>
<keyword evidence="3 10" id="KW-0964">Secreted</keyword>
<keyword evidence="5 11" id="KW-0732">Signal</keyword>
<keyword evidence="10" id="KW-0624">Polysaccharide degradation</keyword>
<evidence type="ECO:0000256" key="11">
    <source>
        <dbReference type="SAM" id="SignalP"/>
    </source>
</evidence>